<dbReference type="SUPFAM" id="SSF53187">
    <property type="entry name" value="Zn-dependent exopeptidases"/>
    <property type="match status" value="1"/>
</dbReference>
<sequence length="543" mass="57923">MDGARGVPNPRDTRIGMRCATHGMDAFAGEDSQMDAPFSGRGAVIRRAAGRLLLVLVVGLVVLAVCIAFNTWRHDSRQLDVPAAAPLAVDGAAAAARLGEAIRARTISSFTDAQQNADQFRQLHALLAARYPKAHAAMQREPVGDFSLLYTWKGSDPSLKPILLMAHQDVVPVASGTEGDWTEPPFAGVVKDGMVWGRGAWDDKGNLIAQMEAAELLAASGFRPRRTIHFAFGADEEVGGERGAARIAALLKSRGEQLAFVIDEGLLITEGVVPGLTKPAALIGVTEKGFLSVALKLSATPGHSSMPPAPGESAIAMMSAALKHLDDQQLPAGIRGVTREMFETLAPEMRGLNRVALSNLWLFEPLVRKQLQASPSTNAVLQTTTALTIVQAGNKDNVLPGRAEATVNFRLLPGDSASSVIAHVEQAVRFAVPKGHFELAALPGVSEAAPVSPTQSASYQFIGRTVREVFPGTVVAPGLMVGATDSRHMIGISDHVFRFSPVRARPEDLARFHGTNERISEANLVELIRFYHRLIHQAADAGT</sequence>
<dbReference type="FunFam" id="3.40.630.10:FF:000027">
    <property type="entry name" value="N-fatty-acyl-amino acid synthase/hydrolase PM20D1"/>
    <property type="match status" value="1"/>
</dbReference>
<gene>
    <name evidence="8" type="ORF">TO10_v1_570002</name>
</gene>
<proteinExistence type="inferred from homology"/>
<dbReference type="Pfam" id="PF07687">
    <property type="entry name" value="M20_dimer"/>
    <property type="match status" value="1"/>
</dbReference>
<protein>
    <submittedName>
        <fullName evidence="8">Macromolecule metabolism</fullName>
    </submittedName>
</protein>
<evidence type="ECO:0000256" key="2">
    <source>
        <dbReference type="ARBA" id="ARBA00022670"/>
    </source>
</evidence>
<evidence type="ECO:0000256" key="4">
    <source>
        <dbReference type="ARBA" id="ARBA00022801"/>
    </source>
</evidence>
<dbReference type="GO" id="GO:0004181">
    <property type="term" value="F:metallocarboxypeptidase activity"/>
    <property type="evidence" value="ECO:0007669"/>
    <property type="project" value="InterPro"/>
</dbReference>
<dbReference type="Pfam" id="PF01546">
    <property type="entry name" value="Peptidase_M20"/>
    <property type="match status" value="1"/>
</dbReference>
<dbReference type="PANTHER" id="PTHR45962:SF1">
    <property type="entry name" value="N-FATTY-ACYL-AMINO ACID SYNTHASE_HYDROLASE PM20D1"/>
    <property type="match status" value="1"/>
</dbReference>
<evidence type="ECO:0000313" key="8">
    <source>
        <dbReference type="EMBL" id="CUV46372.1"/>
    </source>
</evidence>
<dbReference type="GO" id="GO:0046872">
    <property type="term" value="F:metal ion binding"/>
    <property type="evidence" value="ECO:0007669"/>
    <property type="project" value="UniProtKB-KW"/>
</dbReference>
<feature type="transmembrane region" description="Helical" evidence="6">
    <location>
        <begin position="52"/>
        <end position="72"/>
    </location>
</feature>
<keyword evidence="6" id="KW-0472">Membrane</keyword>
<dbReference type="InterPro" id="IPR047177">
    <property type="entry name" value="Pept_M20A"/>
</dbReference>
<keyword evidence="3" id="KW-0479">Metal-binding</keyword>
<keyword evidence="4" id="KW-0378">Hydrolase</keyword>
<evidence type="ECO:0000256" key="3">
    <source>
        <dbReference type="ARBA" id="ARBA00022723"/>
    </source>
</evidence>
<dbReference type="InterPro" id="IPR002933">
    <property type="entry name" value="Peptidase_M20"/>
</dbReference>
<dbReference type="EMBL" id="LN899827">
    <property type="protein sequence ID" value="CUV46372.1"/>
    <property type="molecule type" value="Genomic_DNA"/>
</dbReference>
<comment type="similarity">
    <text evidence="1">Belongs to the peptidase M20A family.</text>
</comment>
<dbReference type="GO" id="GO:0006508">
    <property type="term" value="P:proteolysis"/>
    <property type="evidence" value="ECO:0007669"/>
    <property type="project" value="UniProtKB-KW"/>
</dbReference>
<dbReference type="InterPro" id="IPR036264">
    <property type="entry name" value="Bact_exopeptidase_dim_dom"/>
</dbReference>
<dbReference type="PROSITE" id="PS00758">
    <property type="entry name" value="ARGE_DAPE_CPG2_1"/>
    <property type="match status" value="1"/>
</dbReference>
<dbReference type="PIRSF" id="PIRSF037217">
    <property type="entry name" value="Carboxypeptidase_S"/>
    <property type="match status" value="1"/>
</dbReference>
<dbReference type="PANTHER" id="PTHR45962">
    <property type="entry name" value="N-FATTY-ACYL-AMINO ACID SYNTHASE/HYDROLASE PM20D1"/>
    <property type="match status" value="1"/>
</dbReference>
<evidence type="ECO:0000256" key="1">
    <source>
        <dbReference type="ARBA" id="ARBA00006247"/>
    </source>
</evidence>
<dbReference type="SUPFAM" id="SSF55031">
    <property type="entry name" value="Bacterial exopeptidase dimerisation domain"/>
    <property type="match status" value="1"/>
</dbReference>
<evidence type="ECO:0000256" key="6">
    <source>
        <dbReference type="SAM" id="Phobius"/>
    </source>
</evidence>
<keyword evidence="6" id="KW-1133">Transmembrane helix</keyword>
<evidence type="ECO:0000256" key="5">
    <source>
        <dbReference type="ARBA" id="ARBA00022833"/>
    </source>
</evidence>
<organism evidence="8">
    <name type="scientific">Ralstonia solanacearum</name>
    <name type="common">Pseudomonas solanacearum</name>
    <dbReference type="NCBI Taxonomy" id="305"/>
    <lineage>
        <taxon>Bacteria</taxon>
        <taxon>Pseudomonadati</taxon>
        <taxon>Pseudomonadota</taxon>
        <taxon>Betaproteobacteria</taxon>
        <taxon>Burkholderiales</taxon>
        <taxon>Burkholderiaceae</taxon>
        <taxon>Ralstonia</taxon>
        <taxon>Ralstonia solanacearum species complex</taxon>
    </lineage>
</organism>
<dbReference type="Gene3D" id="1.10.150.900">
    <property type="match status" value="1"/>
</dbReference>
<reference evidence="8" key="1">
    <citation type="submission" date="2015-10" db="EMBL/GenBank/DDBJ databases">
        <authorList>
            <person name="Gilbert D.G."/>
        </authorList>
    </citation>
    <scope>NUCLEOTIDE SEQUENCE</scope>
    <source>
        <strain evidence="8">Phyl III-seqv23</strain>
    </source>
</reference>
<name>A0A0S4WHS7_RALSL</name>
<keyword evidence="6" id="KW-0812">Transmembrane</keyword>
<dbReference type="InterPro" id="IPR001261">
    <property type="entry name" value="ArgE/DapE_CS"/>
</dbReference>
<dbReference type="InterPro" id="IPR011650">
    <property type="entry name" value="Peptidase_M20_dimer"/>
</dbReference>
<dbReference type="NCBIfam" id="NF006113">
    <property type="entry name" value="PRK08262.1-4"/>
    <property type="match status" value="1"/>
</dbReference>
<dbReference type="AlphaFoldDB" id="A0A0S4WHS7"/>
<keyword evidence="5" id="KW-0862">Zinc</keyword>
<evidence type="ECO:0000259" key="7">
    <source>
        <dbReference type="Pfam" id="PF07687"/>
    </source>
</evidence>
<feature type="domain" description="Peptidase M20 dimerisation" evidence="7">
    <location>
        <begin position="286"/>
        <end position="434"/>
    </location>
</feature>
<keyword evidence="2" id="KW-0645">Protease</keyword>
<dbReference type="InterPro" id="IPR017141">
    <property type="entry name" value="Pept_M20_carboxypep"/>
</dbReference>
<accession>A0A0S4WHS7</accession>
<dbReference type="CDD" id="cd05674">
    <property type="entry name" value="M20_yscS"/>
    <property type="match status" value="1"/>
</dbReference>
<dbReference type="Gene3D" id="3.30.70.360">
    <property type="match status" value="1"/>
</dbReference>
<dbReference type="Gene3D" id="3.40.630.10">
    <property type="entry name" value="Zn peptidases"/>
    <property type="match status" value="1"/>
</dbReference>